<protein>
    <submittedName>
        <fullName evidence="6">Molybdopterin oxidoreductase family protein</fullName>
    </submittedName>
</protein>
<dbReference type="Proteomes" id="UP001595722">
    <property type="component" value="Unassembled WGS sequence"/>
</dbReference>
<evidence type="ECO:0000256" key="3">
    <source>
        <dbReference type="ARBA" id="ARBA00023004"/>
    </source>
</evidence>
<name>A0ABV7VRW5_9GAMM</name>
<evidence type="ECO:0000313" key="6">
    <source>
        <dbReference type="EMBL" id="MFC3679892.1"/>
    </source>
</evidence>
<evidence type="ECO:0000313" key="7">
    <source>
        <dbReference type="Proteomes" id="UP001595722"/>
    </source>
</evidence>
<dbReference type="Pfam" id="PF01568">
    <property type="entry name" value="Molydop_binding"/>
    <property type="match status" value="1"/>
</dbReference>
<dbReference type="RefSeq" id="WP_376865695.1">
    <property type="nucleotide sequence ID" value="NZ_JBHRYB010000005.1"/>
</dbReference>
<dbReference type="CDD" id="cd02782">
    <property type="entry name" value="MopB_CT_1"/>
    <property type="match status" value="1"/>
</dbReference>
<proteinExistence type="inferred from homology"/>
<feature type="domain" description="4Fe-4S Mo/W bis-MGD-type" evidence="5">
    <location>
        <begin position="8"/>
        <end position="68"/>
    </location>
</feature>
<evidence type="ECO:0000259" key="5">
    <source>
        <dbReference type="PROSITE" id="PS51669"/>
    </source>
</evidence>
<comment type="caution">
    <text evidence="6">The sequence shown here is derived from an EMBL/GenBank/DDBJ whole genome shotgun (WGS) entry which is preliminary data.</text>
</comment>
<accession>A0ABV7VRW5</accession>
<organism evidence="6 7">
    <name type="scientific">Bacterioplanoides pacificum</name>
    <dbReference type="NCBI Taxonomy" id="1171596"/>
    <lineage>
        <taxon>Bacteria</taxon>
        <taxon>Pseudomonadati</taxon>
        <taxon>Pseudomonadota</taxon>
        <taxon>Gammaproteobacteria</taxon>
        <taxon>Oceanospirillales</taxon>
        <taxon>Oceanospirillaceae</taxon>
        <taxon>Bacterioplanoides</taxon>
    </lineage>
</organism>
<dbReference type="Gene3D" id="2.40.40.20">
    <property type="match status" value="1"/>
</dbReference>
<dbReference type="Pfam" id="PF04879">
    <property type="entry name" value="Molybdop_Fe4S4"/>
    <property type="match status" value="1"/>
</dbReference>
<sequence length="722" mass="79252">MTDAEQKSRIHKRTCCLCEATCGLEITLQGEAPDEQIIAIKGDKDDPFSRGYICPKATALQDLHKDPDRLTRPVKKQPDGSWQEISWPQAISEAVAGLQRVQQQYGRDAVGSYLGNPNVHNYGNLLVGPMLLRAIGSRNKFSATSVDQLPHHMASYFMLGHQLLMPVPDIDRTDFMLIIGGNPVASNGSIMTVPDIKNRLKAITERGGKVILVDPRRSETAKFSSEHLFIRPGQDVLMLLSLLYVFSHESELPALPDYVDSRDLKALSAEFSPEVTATRTGIAAAQLRDLARQWLAADSAVCYGRMGVSVQQYGGLCQWLINVLNIISGNFDRPGGAMFTSPAVDLPAILAARGSRGHYDKYRSRVRGLPEFGGEFPVAALAEEILTEADNKKGETQIKAMVTVAGNPIVATPNSKQLEKAFESLEFMVSVDGYINATTRHADIILPPVSQLQRDHYDLIFNNFAVRNVAKYSQPLFAPGAGEKEDWQILLALAKGFNNSGSAKKRFSNWLTYQTIGWLKPKGLLNKMLAAGKSGLDLKRLQQQPEGVDLGALQPVMPQRLFHKDKRLQLTPELYCNELERVKQQLLQPLAADGLLLIGRRHIRSNNSWMHNSQRLIKGADRCTLLLHPDDAAVLEVADGDSLKVISRTAEVLAPVEISDEIMPGVVSLPHGYGHNLPGVKLQTALQQPGVNANELTDDLLVDELTGNAALNAVPVTLARAS</sequence>
<dbReference type="Gene3D" id="2.20.25.90">
    <property type="entry name" value="ADC-like domains"/>
    <property type="match status" value="1"/>
</dbReference>
<dbReference type="Gene3D" id="3.40.228.10">
    <property type="entry name" value="Dimethylsulfoxide Reductase, domain 2"/>
    <property type="match status" value="1"/>
</dbReference>
<reference evidence="7" key="1">
    <citation type="journal article" date="2019" name="Int. J. Syst. Evol. Microbiol.">
        <title>The Global Catalogue of Microorganisms (GCM) 10K type strain sequencing project: providing services to taxonomists for standard genome sequencing and annotation.</title>
        <authorList>
            <consortium name="The Broad Institute Genomics Platform"/>
            <consortium name="The Broad Institute Genome Sequencing Center for Infectious Disease"/>
            <person name="Wu L."/>
            <person name="Ma J."/>
        </authorList>
    </citation>
    <scope>NUCLEOTIDE SEQUENCE [LARGE SCALE GENOMIC DNA]</scope>
    <source>
        <strain evidence="7">KCTC 42424</strain>
    </source>
</reference>
<dbReference type="SUPFAM" id="SSF50692">
    <property type="entry name" value="ADC-like"/>
    <property type="match status" value="1"/>
</dbReference>
<keyword evidence="3" id="KW-0408">Iron</keyword>
<gene>
    <name evidence="6" type="ORF">ACFOMG_07180</name>
</gene>
<dbReference type="InterPro" id="IPR006657">
    <property type="entry name" value="MoPterin_dinucl-bd_dom"/>
</dbReference>
<dbReference type="Pfam" id="PF00384">
    <property type="entry name" value="Molybdopterin"/>
    <property type="match status" value="1"/>
</dbReference>
<keyword evidence="4" id="KW-0411">Iron-sulfur</keyword>
<dbReference type="InterPro" id="IPR009010">
    <property type="entry name" value="Asp_de-COase-like_dom_sf"/>
</dbReference>
<dbReference type="InterPro" id="IPR050612">
    <property type="entry name" value="Prok_Mopterin_Oxidored"/>
</dbReference>
<dbReference type="PROSITE" id="PS51669">
    <property type="entry name" value="4FE4S_MOW_BIS_MGD"/>
    <property type="match status" value="1"/>
</dbReference>
<dbReference type="Gene3D" id="3.40.50.740">
    <property type="match status" value="1"/>
</dbReference>
<dbReference type="SUPFAM" id="SSF53706">
    <property type="entry name" value="Formate dehydrogenase/DMSO reductase, domains 1-3"/>
    <property type="match status" value="1"/>
</dbReference>
<evidence type="ECO:0000256" key="4">
    <source>
        <dbReference type="ARBA" id="ARBA00023014"/>
    </source>
</evidence>
<dbReference type="PANTHER" id="PTHR43742:SF2">
    <property type="entry name" value="ASSIMILATORY NITRATE REDUCTASE CATALYTIC SUBUNIT"/>
    <property type="match status" value="1"/>
</dbReference>
<dbReference type="EMBL" id="JBHRYB010000005">
    <property type="protein sequence ID" value="MFC3679892.1"/>
    <property type="molecule type" value="Genomic_DNA"/>
</dbReference>
<comment type="similarity">
    <text evidence="1">Belongs to the prokaryotic molybdopterin-containing oxidoreductase family.</text>
</comment>
<dbReference type="SMART" id="SM00926">
    <property type="entry name" value="Molybdop_Fe4S4"/>
    <property type="match status" value="1"/>
</dbReference>
<evidence type="ECO:0000256" key="1">
    <source>
        <dbReference type="ARBA" id="ARBA00010312"/>
    </source>
</evidence>
<keyword evidence="2" id="KW-0479">Metal-binding</keyword>
<dbReference type="InterPro" id="IPR006656">
    <property type="entry name" value="Mopterin_OxRdtase"/>
</dbReference>
<dbReference type="InterPro" id="IPR006963">
    <property type="entry name" value="Mopterin_OxRdtase_4Fe-4S_dom"/>
</dbReference>
<dbReference type="PANTHER" id="PTHR43742">
    <property type="entry name" value="TRIMETHYLAMINE-N-OXIDE REDUCTASE"/>
    <property type="match status" value="1"/>
</dbReference>
<keyword evidence="7" id="KW-1185">Reference proteome</keyword>
<evidence type="ECO:0000256" key="2">
    <source>
        <dbReference type="ARBA" id="ARBA00022723"/>
    </source>
</evidence>